<accession>A0ABV2QA17</accession>
<dbReference type="PROSITE" id="PS50106">
    <property type="entry name" value="PDZ"/>
    <property type="match status" value="1"/>
</dbReference>
<dbReference type="InterPro" id="IPR009003">
    <property type="entry name" value="Peptidase_S1_PA"/>
</dbReference>
<comment type="similarity">
    <text evidence="3">Belongs to the peptidase S1C family.</text>
</comment>
<dbReference type="EMBL" id="JBEPSH010000005">
    <property type="protein sequence ID" value="MET4577728.1"/>
    <property type="molecule type" value="Genomic_DNA"/>
</dbReference>
<gene>
    <name evidence="14" type="ORF">ABIE13_002839</name>
</gene>
<evidence type="ECO:0000259" key="13">
    <source>
        <dbReference type="PROSITE" id="PS50106"/>
    </source>
</evidence>
<keyword evidence="6 14" id="KW-0645">Protease</keyword>
<dbReference type="PANTHER" id="PTHR22939:SF130">
    <property type="entry name" value="PERIPLASMIC SERINE ENDOPROTEASE DEGP-LIKE-RELATED"/>
    <property type="match status" value="1"/>
</dbReference>
<dbReference type="GO" id="GO:0008233">
    <property type="term" value="F:peptidase activity"/>
    <property type="evidence" value="ECO:0007669"/>
    <property type="project" value="UniProtKB-KW"/>
</dbReference>
<evidence type="ECO:0000256" key="4">
    <source>
        <dbReference type="ARBA" id="ARBA00013035"/>
    </source>
</evidence>
<name>A0ABV2QA17_9BURK</name>
<feature type="domain" description="PDZ" evidence="13">
    <location>
        <begin position="250"/>
        <end position="325"/>
    </location>
</feature>
<dbReference type="RefSeq" id="WP_354444349.1">
    <property type="nucleotide sequence ID" value="NZ_JBEPSH010000005.1"/>
</dbReference>
<dbReference type="InterPro" id="IPR036034">
    <property type="entry name" value="PDZ_sf"/>
</dbReference>
<dbReference type="GO" id="GO:0006508">
    <property type="term" value="P:proteolysis"/>
    <property type="evidence" value="ECO:0007669"/>
    <property type="project" value="UniProtKB-KW"/>
</dbReference>
<evidence type="ECO:0000313" key="14">
    <source>
        <dbReference type="EMBL" id="MET4577728.1"/>
    </source>
</evidence>
<evidence type="ECO:0000256" key="2">
    <source>
        <dbReference type="ARBA" id="ARBA00004418"/>
    </source>
</evidence>
<feature type="chain" id="PRO_5045728706" description="Probable periplasmic serine endoprotease DegP-like" evidence="12">
    <location>
        <begin position="25"/>
        <end position="474"/>
    </location>
</feature>
<evidence type="ECO:0000256" key="8">
    <source>
        <dbReference type="ARBA" id="ARBA00022801"/>
    </source>
</evidence>
<evidence type="ECO:0000256" key="10">
    <source>
        <dbReference type="ARBA" id="ARBA00023016"/>
    </source>
</evidence>
<reference evidence="14 15" key="1">
    <citation type="submission" date="2024-06" db="EMBL/GenBank/DDBJ databases">
        <title>Sorghum-associated microbial communities from plants grown in Nebraska, USA.</title>
        <authorList>
            <person name="Schachtman D."/>
        </authorList>
    </citation>
    <scope>NUCLEOTIDE SEQUENCE [LARGE SCALE GENOMIC DNA]</scope>
    <source>
        <strain evidence="14 15">2709</strain>
    </source>
</reference>
<sequence>MKRCPLLLACLMACAALVPQGAHAEPPVRRAPVSAGALVASRGAGVVEIGTINVWVPSGSDEPEPEFAPSDTFGDRLARPQPISLSRREVRDLASGFVLTADGYIVSSAHVLWDAQEAQVRLQDGRHFPARLVGMDRITDVALLKIEATGLSPVVIGDSSKLAVGDWVAAIGSPFGFSGSVTAGIVSAKNRFLSGSGETAFLQTDVAINPGSSGSPLFNVDGEVVGLNSLIYSGSGGYMGVSFAVPINLAVDIARRLRAEGRIRRAWMGARLQGMTAALAQSFGVQDPTGALLVQITPGGPAALSGLQRGDIITAFNGAKVQDFSSLAMQMGDHGSGRPATLEIWRQGRKTTATVKLEEAVAVAPVPPPVPDAGELPRLGLTMAESGKDLQKQLGIDGGLLVRQAAGLSRSEGIQPGDVIVAANELRLDSVDDFDRVLSRLEPGASLALLVVRDRQPAYVPLRIPAGQNLPPRP</sequence>
<evidence type="ECO:0000256" key="1">
    <source>
        <dbReference type="ARBA" id="ARBA00001772"/>
    </source>
</evidence>
<dbReference type="Pfam" id="PF13365">
    <property type="entry name" value="Trypsin_2"/>
    <property type="match status" value="1"/>
</dbReference>
<keyword evidence="10" id="KW-0346">Stress response</keyword>
<dbReference type="Proteomes" id="UP001549320">
    <property type="component" value="Unassembled WGS sequence"/>
</dbReference>
<dbReference type="InterPro" id="IPR001940">
    <property type="entry name" value="Peptidase_S1C"/>
</dbReference>
<proteinExistence type="inferred from homology"/>
<evidence type="ECO:0000256" key="11">
    <source>
        <dbReference type="ARBA" id="ARBA00032850"/>
    </source>
</evidence>
<dbReference type="Gene3D" id="2.40.10.120">
    <property type="match status" value="1"/>
</dbReference>
<dbReference type="SUPFAM" id="SSF50156">
    <property type="entry name" value="PDZ domain-like"/>
    <property type="match status" value="2"/>
</dbReference>
<protein>
    <recommendedName>
        <fullName evidence="5">Probable periplasmic serine endoprotease DegP-like</fullName>
        <ecNumber evidence="4">3.4.21.107</ecNumber>
    </recommendedName>
    <alternativeName>
        <fullName evidence="11">Protease Do</fullName>
    </alternativeName>
</protein>
<evidence type="ECO:0000256" key="6">
    <source>
        <dbReference type="ARBA" id="ARBA00022670"/>
    </source>
</evidence>
<dbReference type="InterPro" id="IPR001478">
    <property type="entry name" value="PDZ"/>
</dbReference>
<dbReference type="PRINTS" id="PR00834">
    <property type="entry name" value="PROTEASES2C"/>
</dbReference>
<keyword evidence="12" id="KW-0732">Signal</keyword>
<comment type="catalytic activity">
    <reaction evidence="1">
        <text>Acts on substrates that are at least partially unfolded. The cleavage site P1 residue is normally between a pair of hydrophobic residues, such as Val-|-Val.</text>
        <dbReference type="EC" id="3.4.21.107"/>
    </reaction>
</comment>
<feature type="signal peptide" evidence="12">
    <location>
        <begin position="1"/>
        <end position="24"/>
    </location>
</feature>
<evidence type="ECO:0000256" key="7">
    <source>
        <dbReference type="ARBA" id="ARBA00022764"/>
    </source>
</evidence>
<dbReference type="SMART" id="SM00228">
    <property type="entry name" value="PDZ"/>
    <property type="match status" value="2"/>
</dbReference>
<dbReference type="Gene3D" id="2.30.42.10">
    <property type="match status" value="2"/>
</dbReference>
<keyword evidence="7" id="KW-0574">Periplasm</keyword>
<evidence type="ECO:0000256" key="5">
    <source>
        <dbReference type="ARBA" id="ARBA00013958"/>
    </source>
</evidence>
<keyword evidence="8 14" id="KW-0378">Hydrolase</keyword>
<dbReference type="SUPFAM" id="SSF50494">
    <property type="entry name" value="Trypsin-like serine proteases"/>
    <property type="match status" value="1"/>
</dbReference>
<dbReference type="Pfam" id="PF13180">
    <property type="entry name" value="PDZ_2"/>
    <property type="match status" value="1"/>
</dbReference>
<comment type="subcellular location">
    <subcellularLocation>
        <location evidence="2">Periplasm</location>
    </subcellularLocation>
</comment>
<keyword evidence="9" id="KW-0720">Serine protease</keyword>
<organism evidence="14 15">
    <name type="scientific">Ottowia thiooxydans</name>
    <dbReference type="NCBI Taxonomy" id="219182"/>
    <lineage>
        <taxon>Bacteria</taxon>
        <taxon>Pseudomonadati</taxon>
        <taxon>Pseudomonadota</taxon>
        <taxon>Betaproteobacteria</taxon>
        <taxon>Burkholderiales</taxon>
        <taxon>Comamonadaceae</taxon>
        <taxon>Ottowia</taxon>
    </lineage>
</organism>
<dbReference type="EC" id="3.4.21.107" evidence="4"/>
<evidence type="ECO:0000256" key="9">
    <source>
        <dbReference type="ARBA" id="ARBA00022825"/>
    </source>
</evidence>
<keyword evidence="15" id="KW-1185">Reference proteome</keyword>
<dbReference type="PANTHER" id="PTHR22939">
    <property type="entry name" value="SERINE PROTEASE FAMILY S1C HTRA-RELATED"/>
    <property type="match status" value="1"/>
</dbReference>
<comment type="caution">
    <text evidence="14">The sequence shown here is derived from an EMBL/GenBank/DDBJ whole genome shotgun (WGS) entry which is preliminary data.</text>
</comment>
<evidence type="ECO:0000256" key="12">
    <source>
        <dbReference type="SAM" id="SignalP"/>
    </source>
</evidence>
<evidence type="ECO:0000256" key="3">
    <source>
        <dbReference type="ARBA" id="ARBA00010541"/>
    </source>
</evidence>
<evidence type="ECO:0000313" key="15">
    <source>
        <dbReference type="Proteomes" id="UP001549320"/>
    </source>
</evidence>